<evidence type="ECO:0000313" key="2">
    <source>
        <dbReference type="Proteomes" id="UP001057883"/>
    </source>
</evidence>
<accession>A0ABY3SSI0</accession>
<protein>
    <submittedName>
        <fullName evidence="1">Maturation protein</fullName>
    </submittedName>
</protein>
<keyword evidence="2" id="KW-1185">Reference proteome</keyword>
<evidence type="ECO:0000313" key="1">
    <source>
        <dbReference type="EMBL" id="UJQ85848.1"/>
    </source>
</evidence>
<proteinExistence type="predicted"/>
<organism evidence="1 2">
    <name type="scientific">Leviviridae sp</name>
    <dbReference type="NCBI Taxonomy" id="2027243"/>
    <lineage>
        <taxon>Viruses</taxon>
        <taxon>Riboviria</taxon>
        <taxon>Orthornavirae</taxon>
        <taxon>Lenarviricota</taxon>
        <taxon>Leviviricetes</taxon>
        <taxon>Norzivirales</taxon>
        <taxon>Fiersviridae</taxon>
    </lineage>
</organism>
<dbReference type="EMBL" id="MZ679803">
    <property type="protein sequence ID" value="UJQ85848.1"/>
    <property type="molecule type" value="Genomic_RNA"/>
</dbReference>
<dbReference type="Proteomes" id="UP001057883">
    <property type="component" value="Segment"/>
</dbReference>
<reference evidence="1" key="2">
    <citation type="journal article" date="2022" name="Nat. Microbiol.">
        <title>RNA viromes from terrestrial sites across China expand environmental viral diversity.</title>
        <authorList>
            <person name="Chiapello M."/>
            <person name="Rodriguez-Romero J."/>
            <person name="Ayllon M.A."/>
            <person name="Turina M."/>
        </authorList>
    </citation>
    <scope>NUCLEOTIDE SEQUENCE</scope>
    <source>
        <strain evidence="1">R30-k141_750532</strain>
    </source>
</reference>
<sequence>MTSLGTARVRSRSSGYTGGTGKYCGLGSTVTSPYQPEGWSETCEDVIGNYGGNNFFLKELTTFKSDVSTGSQTANCGLLPRCTSYAGQPCRIHDGYPIGVETWKEPPHLTLADPGVNVHATKLLALTNPSRPVVDLPVALLELRDLPRLFKIESGNLARKAAGGNLSYQFGWKPFISDLRKLLDFQNTVAKVERRLRSLYSKGGIHARRDLWTGNGTGTSNDVIVFSLSGELWKAKLERLTVRDVWGTVRWTPTSLPPTTDDGFRKLARKVAFGLAITPATLYQAMPWRWLIDWFSNLGDFLEAHRNTVPAVPTHICVMTRTRTYRWQTITSGRPSWAAGGDAYYTRTTKRRDPVTSVLPQAYLPFLGIRQVSILGSLAILGRFRPR</sequence>
<reference evidence="1" key="1">
    <citation type="submission" date="2021-05" db="EMBL/GenBank/DDBJ databases">
        <authorList>
            <person name="Chen Y.-M."/>
            <person name="Zhang Y.-Z."/>
        </authorList>
    </citation>
    <scope>NUCLEOTIDE SEQUENCE</scope>
    <source>
        <strain evidence="1">R30-k141_750532</strain>
    </source>
</reference>
<name>A0ABY3SSI0_9VIRU</name>